<accession>A0AAQ3PM28</accession>
<name>A0AAQ3PM28_PASNO</name>
<evidence type="ECO:0000313" key="2">
    <source>
        <dbReference type="EMBL" id="WVZ49386.1"/>
    </source>
</evidence>
<keyword evidence="1" id="KW-1133">Transmembrane helix</keyword>
<keyword evidence="3" id="KW-1185">Reference proteome</keyword>
<dbReference type="Proteomes" id="UP001341281">
    <property type="component" value="Chromosome 01"/>
</dbReference>
<proteinExistence type="predicted"/>
<organism evidence="2 3">
    <name type="scientific">Paspalum notatum var. saurae</name>
    <dbReference type="NCBI Taxonomy" id="547442"/>
    <lineage>
        <taxon>Eukaryota</taxon>
        <taxon>Viridiplantae</taxon>
        <taxon>Streptophyta</taxon>
        <taxon>Embryophyta</taxon>
        <taxon>Tracheophyta</taxon>
        <taxon>Spermatophyta</taxon>
        <taxon>Magnoliopsida</taxon>
        <taxon>Liliopsida</taxon>
        <taxon>Poales</taxon>
        <taxon>Poaceae</taxon>
        <taxon>PACMAD clade</taxon>
        <taxon>Panicoideae</taxon>
        <taxon>Andropogonodae</taxon>
        <taxon>Paspaleae</taxon>
        <taxon>Paspalinae</taxon>
        <taxon>Paspalum</taxon>
    </lineage>
</organism>
<keyword evidence="1" id="KW-0472">Membrane</keyword>
<protein>
    <submittedName>
        <fullName evidence="2">Uncharacterized protein</fullName>
    </submittedName>
</protein>
<evidence type="ECO:0000313" key="3">
    <source>
        <dbReference type="Proteomes" id="UP001341281"/>
    </source>
</evidence>
<feature type="transmembrane region" description="Helical" evidence="1">
    <location>
        <begin position="56"/>
        <end position="78"/>
    </location>
</feature>
<keyword evidence="1" id="KW-0812">Transmembrane</keyword>
<evidence type="ECO:0000256" key="1">
    <source>
        <dbReference type="SAM" id="Phobius"/>
    </source>
</evidence>
<gene>
    <name evidence="2" type="ORF">U9M48_000753</name>
</gene>
<dbReference type="AlphaFoldDB" id="A0AAQ3PM28"/>
<dbReference type="EMBL" id="CP144745">
    <property type="protein sequence ID" value="WVZ49386.1"/>
    <property type="molecule type" value="Genomic_DNA"/>
</dbReference>
<reference evidence="2 3" key="1">
    <citation type="submission" date="2024-02" db="EMBL/GenBank/DDBJ databases">
        <title>High-quality chromosome-scale genome assembly of Pensacola bahiagrass (Paspalum notatum Flugge var. saurae).</title>
        <authorList>
            <person name="Vega J.M."/>
            <person name="Podio M."/>
            <person name="Orjuela J."/>
            <person name="Siena L.A."/>
            <person name="Pessino S.C."/>
            <person name="Combes M.C."/>
            <person name="Mariac C."/>
            <person name="Albertini E."/>
            <person name="Pupilli F."/>
            <person name="Ortiz J.P.A."/>
            <person name="Leblanc O."/>
        </authorList>
    </citation>
    <scope>NUCLEOTIDE SEQUENCE [LARGE SCALE GENOMIC DNA]</scope>
    <source>
        <strain evidence="2">R1</strain>
        <tissue evidence="2">Leaf</tissue>
    </source>
</reference>
<sequence>MLADIDAVEIRVVELRLAAPLRCKLLNEMLERRYCQSIEAAGSTNWYGRTKLLTDWTSATMCSVVFCVLTSPVFLLLLPSHASHKDLLLQPDHSYLASQRHYCPTEENFQEFKSFLKENMIDLTDVKATSELGTTGVEGKVTKYAHVSSFACERRMKSYEGSFQRAKKLRTKHLHLKKPTLLPEAVDIGTTETEKCEEETAVAWPDSSEDDQEAPVPREKILERINSKGMKSEAFQSALQPGALAVT</sequence>